<dbReference type="InterPro" id="IPR012337">
    <property type="entry name" value="RNaseH-like_sf"/>
</dbReference>
<protein>
    <submittedName>
        <fullName evidence="2">3'-5' exonuclease</fullName>
    </submittedName>
</protein>
<proteinExistence type="predicted"/>
<dbReference type="SUPFAM" id="SSF47819">
    <property type="entry name" value="HRDC-like"/>
    <property type="match status" value="1"/>
</dbReference>
<dbReference type="SUPFAM" id="SSF53098">
    <property type="entry name" value="Ribonuclease H-like"/>
    <property type="match status" value="1"/>
</dbReference>
<reference evidence="2 3" key="1">
    <citation type="submission" date="2019-08" db="EMBL/GenBank/DDBJ databases">
        <title>In-depth cultivation of the pig gut microbiome towards novel bacterial diversity and tailored functional studies.</title>
        <authorList>
            <person name="Wylensek D."/>
            <person name="Hitch T.C.A."/>
            <person name="Clavel T."/>
        </authorList>
    </citation>
    <scope>NUCLEOTIDE SEQUENCE [LARGE SCALE GENOMIC DNA]</scope>
    <source>
        <strain evidence="2 3">NM-380-WT-3C1</strain>
    </source>
</reference>
<dbReference type="Gene3D" id="1.10.150.80">
    <property type="entry name" value="HRDC domain"/>
    <property type="match status" value="1"/>
</dbReference>
<keyword evidence="2" id="KW-0378">Hydrolase</keyword>
<dbReference type="Gene3D" id="3.30.420.10">
    <property type="entry name" value="Ribonuclease H-like superfamily/Ribonuclease H"/>
    <property type="match status" value="1"/>
</dbReference>
<evidence type="ECO:0000259" key="1">
    <source>
        <dbReference type="PROSITE" id="PS50967"/>
    </source>
</evidence>
<dbReference type="InterPro" id="IPR051086">
    <property type="entry name" value="RNase_D-like"/>
</dbReference>
<dbReference type="GO" id="GO:0003676">
    <property type="term" value="F:nucleic acid binding"/>
    <property type="evidence" value="ECO:0007669"/>
    <property type="project" value="InterPro"/>
</dbReference>
<dbReference type="EMBL" id="VUNN01000023">
    <property type="protein sequence ID" value="MSU07037.1"/>
    <property type="molecule type" value="Genomic_DNA"/>
</dbReference>
<dbReference type="PANTHER" id="PTHR47649:SF1">
    <property type="entry name" value="RIBONUCLEASE D"/>
    <property type="match status" value="1"/>
</dbReference>
<gene>
    <name evidence="2" type="ORF">FYJ80_09695</name>
</gene>
<keyword evidence="2" id="KW-0269">Exonuclease</keyword>
<dbReference type="RefSeq" id="WP_154426403.1">
    <property type="nucleotide sequence ID" value="NZ_VUNN01000023.1"/>
</dbReference>
<comment type="caution">
    <text evidence="2">The sequence shown here is derived from an EMBL/GenBank/DDBJ whole genome shotgun (WGS) entry which is preliminary data.</text>
</comment>
<keyword evidence="3" id="KW-1185">Reference proteome</keyword>
<dbReference type="GO" id="GO:0006139">
    <property type="term" value="P:nucleobase-containing compound metabolic process"/>
    <property type="evidence" value="ECO:0007669"/>
    <property type="project" value="InterPro"/>
</dbReference>
<dbReference type="InterPro" id="IPR044876">
    <property type="entry name" value="HRDC_dom_sf"/>
</dbReference>
<dbReference type="AlphaFoldDB" id="A0A7X2PE04"/>
<dbReference type="GO" id="GO:0000166">
    <property type="term" value="F:nucleotide binding"/>
    <property type="evidence" value="ECO:0007669"/>
    <property type="project" value="InterPro"/>
</dbReference>
<dbReference type="Proteomes" id="UP000460549">
    <property type="component" value="Unassembled WGS sequence"/>
</dbReference>
<dbReference type="PANTHER" id="PTHR47649">
    <property type="entry name" value="RIBONUCLEASE D"/>
    <property type="match status" value="1"/>
</dbReference>
<name>A0A7X2PE04_9SPIO</name>
<dbReference type="InterPro" id="IPR002121">
    <property type="entry name" value="HRDC_dom"/>
</dbReference>
<dbReference type="SMART" id="SM00474">
    <property type="entry name" value="35EXOc"/>
    <property type="match status" value="1"/>
</dbReference>
<sequence length="286" mass="32908">MKYVSLDSDEKILSFISSLNPSSPIAVDLEGEFNLHIYGEHLCLIQIFDGKDFYIIDPRSKAVSEKAVVAFFTSDIQKVWFDVQSDNSLIFKVYGITINNVFDVRALAKALGFMGNLISLEEEFLKLNKDSVDKKKLQQTNWLKRPLTDEQIEYALSDVEYLLELKRVLLIAVEEKGVNKEAEFLLHSACKKPKISPPWSKLCSPRELNKEQRNALKEYFIARDVVAKRFNVPAYMVLDKHKIVELAKKCPRSLDEVYSIVGPISPRFKSYLNDSLKKAFERAYLR</sequence>
<dbReference type="PROSITE" id="PS50967">
    <property type="entry name" value="HRDC"/>
    <property type="match status" value="1"/>
</dbReference>
<dbReference type="InterPro" id="IPR002562">
    <property type="entry name" value="3'-5'_exonuclease_dom"/>
</dbReference>
<keyword evidence="2" id="KW-0540">Nuclease</keyword>
<dbReference type="InterPro" id="IPR010997">
    <property type="entry name" value="HRDC-like_sf"/>
</dbReference>
<evidence type="ECO:0000313" key="2">
    <source>
        <dbReference type="EMBL" id="MSU07037.1"/>
    </source>
</evidence>
<feature type="domain" description="HRDC" evidence="1">
    <location>
        <begin position="209"/>
        <end position="286"/>
    </location>
</feature>
<organism evidence="2 3">
    <name type="scientific">Bullifex porci</name>
    <dbReference type="NCBI Taxonomy" id="2606638"/>
    <lineage>
        <taxon>Bacteria</taxon>
        <taxon>Pseudomonadati</taxon>
        <taxon>Spirochaetota</taxon>
        <taxon>Spirochaetia</taxon>
        <taxon>Spirochaetales</taxon>
        <taxon>Spirochaetaceae</taxon>
        <taxon>Bullifex</taxon>
    </lineage>
</organism>
<accession>A0A7X2PE04</accession>
<dbReference type="Pfam" id="PF01612">
    <property type="entry name" value="DNA_pol_A_exo1"/>
    <property type="match status" value="1"/>
</dbReference>
<dbReference type="InterPro" id="IPR036397">
    <property type="entry name" value="RNaseH_sf"/>
</dbReference>
<evidence type="ECO:0000313" key="3">
    <source>
        <dbReference type="Proteomes" id="UP000460549"/>
    </source>
</evidence>
<dbReference type="GO" id="GO:0008408">
    <property type="term" value="F:3'-5' exonuclease activity"/>
    <property type="evidence" value="ECO:0007669"/>
    <property type="project" value="InterPro"/>
</dbReference>
<dbReference type="Pfam" id="PF00570">
    <property type="entry name" value="HRDC"/>
    <property type="match status" value="1"/>
</dbReference>